<keyword evidence="2" id="KW-0472">Membrane</keyword>
<proteinExistence type="predicted"/>
<name>A0A9D1P954_9FIRM</name>
<dbReference type="Pfam" id="PF18144">
    <property type="entry name" value="SMODS"/>
    <property type="match status" value="1"/>
</dbReference>
<keyword evidence="1" id="KW-0051">Antiviral defense</keyword>
<dbReference type="AlphaFoldDB" id="A0A9D1P954"/>
<dbReference type="GO" id="GO:0051607">
    <property type="term" value="P:defense response to virus"/>
    <property type="evidence" value="ECO:0007669"/>
    <property type="project" value="UniProtKB-KW"/>
</dbReference>
<organism evidence="3 4">
    <name type="scientific">Candidatus Ornithocaccomicrobium faecavium</name>
    <dbReference type="NCBI Taxonomy" id="2840890"/>
    <lineage>
        <taxon>Bacteria</taxon>
        <taxon>Bacillati</taxon>
        <taxon>Bacillota</taxon>
        <taxon>Clostridia</taxon>
        <taxon>Candidatus Ornithocaccomicrobium</taxon>
    </lineage>
</organism>
<dbReference type="SUPFAM" id="SSF81301">
    <property type="entry name" value="Nucleotidyltransferase"/>
    <property type="match status" value="1"/>
</dbReference>
<dbReference type="InterPro" id="IPR043519">
    <property type="entry name" value="NT_sf"/>
</dbReference>
<evidence type="ECO:0000256" key="1">
    <source>
        <dbReference type="ARBA" id="ARBA00023118"/>
    </source>
</evidence>
<dbReference type="CDD" id="cd05400">
    <property type="entry name" value="NT_2-5OAS_ClassI-CCAase"/>
    <property type="match status" value="1"/>
</dbReference>
<comment type="caution">
    <text evidence="3">The sequence shown here is derived from an EMBL/GenBank/DDBJ whole genome shotgun (WGS) entry which is preliminary data.</text>
</comment>
<keyword evidence="2" id="KW-0812">Transmembrane</keyword>
<protein>
    <submittedName>
        <fullName evidence="3">Nucleotidyltransferase domain-containing protein</fullName>
    </submittedName>
</protein>
<dbReference type="Proteomes" id="UP000886884">
    <property type="component" value="Unassembled WGS sequence"/>
</dbReference>
<feature type="transmembrane region" description="Helical" evidence="2">
    <location>
        <begin position="189"/>
        <end position="210"/>
    </location>
</feature>
<reference evidence="3" key="2">
    <citation type="journal article" date="2021" name="PeerJ">
        <title>Extensive microbial diversity within the chicken gut microbiome revealed by metagenomics and culture.</title>
        <authorList>
            <person name="Gilroy R."/>
            <person name="Ravi A."/>
            <person name="Getino M."/>
            <person name="Pursley I."/>
            <person name="Horton D.L."/>
            <person name="Alikhan N.F."/>
            <person name="Baker D."/>
            <person name="Gharbi K."/>
            <person name="Hall N."/>
            <person name="Watson M."/>
            <person name="Adriaenssens E.M."/>
            <person name="Foster-Nyarko E."/>
            <person name="Jarju S."/>
            <person name="Secka A."/>
            <person name="Antonio M."/>
            <person name="Oren A."/>
            <person name="Chaudhuri R.R."/>
            <person name="La Ragione R."/>
            <person name="Hildebrand F."/>
            <person name="Pallen M.J."/>
        </authorList>
    </citation>
    <scope>NUCLEOTIDE SEQUENCE</scope>
    <source>
        <strain evidence="3">CHK183-6373</strain>
    </source>
</reference>
<dbReference type="EMBL" id="DVOT01000232">
    <property type="protein sequence ID" value="HIV28833.1"/>
    <property type="molecule type" value="Genomic_DNA"/>
</dbReference>
<dbReference type="Gene3D" id="3.30.460.10">
    <property type="entry name" value="Beta Polymerase, domain 2"/>
    <property type="match status" value="1"/>
</dbReference>
<dbReference type="GO" id="GO:0016779">
    <property type="term" value="F:nucleotidyltransferase activity"/>
    <property type="evidence" value="ECO:0007669"/>
    <property type="project" value="InterPro"/>
</dbReference>
<evidence type="ECO:0000313" key="3">
    <source>
        <dbReference type="EMBL" id="HIV28833.1"/>
    </source>
</evidence>
<accession>A0A9D1P954</accession>
<evidence type="ECO:0000313" key="4">
    <source>
        <dbReference type="Proteomes" id="UP000886884"/>
    </source>
</evidence>
<keyword evidence="2" id="KW-1133">Transmembrane helix</keyword>
<gene>
    <name evidence="3" type="ORF">IAA64_12795</name>
</gene>
<reference evidence="3" key="1">
    <citation type="submission" date="2020-10" db="EMBL/GenBank/DDBJ databases">
        <authorList>
            <person name="Gilroy R."/>
        </authorList>
    </citation>
    <scope>NUCLEOTIDE SEQUENCE</scope>
    <source>
        <strain evidence="3">CHK183-6373</strain>
    </source>
</reference>
<evidence type="ECO:0000256" key="2">
    <source>
        <dbReference type="SAM" id="Phobius"/>
    </source>
</evidence>
<sequence>MGHYVTREHVIDSQTRTLISSRYHTITKTINRELWNSVSDEEHSFYVGSYGRRTAIDTSDIDILIEVPNNFYVASTNTTYNPQSYLLQVVKNAILTSYPRSNVRGDGQVVVIEFSDGMKVEILPAMRQTDRFGNITYTYPDTHMGGNWLSTNPKLEQEAMMKRNNDSNGLLFDTCKHIRWIRDEFFSSYYLSGIVIDSFVYAAIGGWHWLKEDEKSDGQPKGAYEQRLLFYFNQITWSGNVSDFYLKAPGSGMSVNTKNSFECLDKVLRKMVE</sequence>
<dbReference type="InterPro" id="IPR006116">
    <property type="entry name" value="NT_2-5OAS_ClassI-CCAase"/>
</dbReference>